<accession>A0A194W348</accession>
<dbReference type="Proteomes" id="UP000078559">
    <property type="component" value="Chromosome 6"/>
</dbReference>
<dbReference type="OrthoDB" id="5226242at2759"/>
<gene>
    <name evidence="1" type="ORF">VM1G_06419</name>
</gene>
<reference evidence="1" key="1">
    <citation type="submission" date="2014-12" db="EMBL/GenBank/DDBJ databases">
        <title>Genome Sequence of Valsa Canker Pathogens Uncovers a Specific Adaption of Colonization on Woody Bark.</title>
        <authorList>
            <person name="Yin Z."/>
            <person name="Liu H."/>
            <person name="Gao X."/>
            <person name="Li Z."/>
            <person name="Song N."/>
            <person name="Ke X."/>
            <person name="Dai Q."/>
            <person name="Wu Y."/>
            <person name="Sun Y."/>
            <person name="Xu J.-R."/>
            <person name="Kang Z.K."/>
            <person name="Wang L."/>
            <person name="Huang L."/>
        </authorList>
    </citation>
    <scope>NUCLEOTIDE SEQUENCE [LARGE SCALE GENOMIC DNA]</scope>
    <source>
        <strain evidence="1">03-8</strain>
    </source>
</reference>
<organism evidence="1 2">
    <name type="scientific">Cytospora mali</name>
    <name type="common">Apple Valsa canker fungus</name>
    <name type="synonym">Valsa mali</name>
    <dbReference type="NCBI Taxonomy" id="578113"/>
    <lineage>
        <taxon>Eukaryota</taxon>
        <taxon>Fungi</taxon>
        <taxon>Dikarya</taxon>
        <taxon>Ascomycota</taxon>
        <taxon>Pezizomycotina</taxon>
        <taxon>Sordariomycetes</taxon>
        <taxon>Sordariomycetidae</taxon>
        <taxon>Diaporthales</taxon>
        <taxon>Cytosporaceae</taxon>
        <taxon>Cytospora</taxon>
    </lineage>
</organism>
<name>A0A194W348_CYTMA</name>
<evidence type="ECO:0000313" key="1">
    <source>
        <dbReference type="EMBL" id="KUI70884.1"/>
    </source>
</evidence>
<dbReference type="EMBL" id="CM003103">
    <property type="protein sequence ID" value="KUI70884.1"/>
    <property type="molecule type" value="Genomic_DNA"/>
</dbReference>
<dbReference type="AlphaFoldDB" id="A0A194W348"/>
<sequence>MAGDRVHGQRAVQHKGAAGIREGNMASPITFLDDDSDVKPRDVFNVSGRVSSQETATPSPPVRGGTCRFRGIALAVIGQLYPNAHFAIHRVGYPKESDFPRKGSELATMNALIDKNAIFRVEMTQCDTPSEPEVPITWNRRYADGSTLTADEYGRILKLGEPNVGRIIMFSYCTRQTHSWGLVRQVPGRNYTLEDCFNVLVIPDEFRREINGFSAKLWTNGAQIPRLYICKDMHLKAVLTKINNLMRA</sequence>
<proteinExistence type="predicted"/>
<keyword evidence="2" id="KW-1185">Reference proteome</keyword>
<evidence type="ECO:0000313" key="2">
    <source>
        <dbReference type="Proteomes" id="UP000078559"/>
    </source>
</evidence>
<protein>
    <submittedName>
        <fullName evidence="1">Uncharacterized protein</fullName>
    </submittedName>
</protein>